<name>A0ABN3W4T1_9ACTN</name>
<sequence>MGSARESRHRDLLVDPDGTVVGYARTERPALHEIHHRFFRTGPAEFVGRFHAADEPLRATCRERRVSLAGTSAG</sequence>
<evidence type="ECO:0000313" key="2">
    <source>
        <dbReference type="Proteomes" id="UP001500831"/>
    </source>
</evidence>
<evidence type="ECO:0000313" key="1">
    <source>
        <dbReference type="EMBL" id="GAA2885880.1"/>
    </source>
</evidence>
<comment type="caution">
    <text evidence="1">The sequence shown here is derived from an EMBL/GenBank/DDBJ whole genome shotgun (WGS) entry which is preliminary data.</text>
</comment>
<protein>
    <recommendedName>
        <fullName evidence="3">GNAT family N-acetyltransferase</fullName>
    </recommendedName>
</protein>
<proteinExistence type="predicted"/>
<organism evidence="1 2">
    <name type="scientific">Streptosporangium fragile</name>
    <dbReference type="NCBI Taxonomy" id="46186"/>
    <lineage>
        <taxon>Bacteria</taxon>
        <taxon>Bacillati</taxon>
        <taxon>Actinomycetota</taxon>
        <taxon>Actinomycetes</taxon>
        <taxon>Streptosporangiales</taxon>
        <taxon>Streptosporangiaceae</taxon>
        <taxon>Streptosporangium</taxon>
    </lineage>
</organism>
<evidence type="ECO:0008006" key="3">
    <source>
        <dbReference type="Google" id="ProtNLM"/>
    </source>
</evidence>
<dbReference type="EMBL" id="BAAAVI010000039">
    <property type="protein sequence ID" value="GAA2885880.1"/>
    <property type="molecule type" value="Genomic_DNA"/>
</dbReference>
<reference evidence="1 2" key="1">
    <citation type="journal article" date="2019" name="Int. J. Syst. Evol. Microbiol.">
        <title>The Global Catalogue of Microorganisms (GCM) 10K type strain sequencing project: providing services to taxonomists for standard genome sequencing and annotation.</title>
        <authorList>
            <consortium name="The Broad Institute Genomics Platform"/>
            <consortium name="The Broad Institute Genome Sequencing Center for Infectious Disease"/>
            <person name="Wu L."/>
            <person name="Ma J."/>
        </authorList>
    </citation>
    <scope>NUCLEOTIDE SEQUENCE [LARGE SCALE GENOMIC DNA]</scope>
    <source>
        <strain evidence="1 2">JCM 6242</strain>
    </source>
</reference>
<dbReference type="Proteomes" id="UP001500831">
    <property type="component" value="Unassembled WGS sequence"/>
</dbReference>
<gene>
    <name evidence="1" type="ORF">GCM10010517_49520</name>
</gene>
<keyword evidence="2" id="KW-1185">Reference proteome</keyword>
<accession>A0ABN3W4T1</accession>